<dbReference type="Gene3D" id="1.25.40.10">
    <property type="entry name" value="Tetratricopeptide repeat domain"/>
    <property type="match status" value="1"/>
</dbReference>
<dbReference type="SUPFAM" id="SSF48452">
    <property type="entry name" value="TPR-like"/>
    <property type="match status" value="1"/>
</dbReference>
<dbReference type="AlphaFoldDB" id="A0AB34JPL5"/>
<name>A0AB34JPL5_PRYPA</name>
<sequence>MLGTASTATATEVDAKLAFKAGRYGTAVQKFSELLLLDPDSYVQLCNRSAALLKLGLPAAAASDARRAVKLSPSPHVKAHYRLACALECTGEWAEALLVVGKALLIQPHHPQLEAIRERCMRELTAPASVSVSASSRTRVTCRRPRPTEALAPRLDGGDSARTVTSASVALVSCFSQFVAQCLRTLFRPLGFGLSAVCRKFGPVAAAHHGHALGWGDTVLRLATSLFVGTQALVYSHCTLTGPSTALCKKAMSPKLRCTEVGILSVDASYSPGVMGARSMQELTHA</sequence>
<accession>A0AB34JPL5</accession>
<dbReference type="PANTHER" id="PTHR22904">
    <property type="entry name" value="TPR REPEAT CONTAINING PROTEIN"/>
    <property type="match status" value="1"/>
</dbReference>
<dbReference type="GO" id="GO:0051879">
    <property type="term" value="F:Hsp90 protein binding"/>
    <property type="evidence" value="ECO:0007669"/>
    <property type="project" value="TreeGrafter"/>
</dbReference>
<dbReference type="EMBL" id="JBGBPQ010000006">
    <property type="protein sequence ID" value="KAL1523107.1"/>
    <property type="molecule type" value="Genomic_DNA"/>
</dbReference>
<dbReference type="SMART" id="SM00028">
    <property type="entry name" value="TPR"/>
    <property type="match status" value="3"/>
</dbReference>
<protein>
    <submittedName>
        <fullName evidence="3">Uncharacterized protein</fullName>
    </submittedName>
</protein>
<keyword evidence="2" id="KW-0802">TPR repeat</keyword>
<gene>
    <name evidence="3" type="ORF">AB1Y20_018064</name>
</gene>
<dbReference type="Proteomes" id="UP001515480">
    <property type="component" value="Unassembled WGS sequence"/>
</dbReference>
<keyword evidence="1" id="KW-0677">Repeat</keyword>
<comment type="caution">
    <text evidence="3">The sequence shown here is derived from an EMBL/GenBank/DDBJ whole genome shotgun (WGS) entry which is preliminary data.</text>
</comment>
<evidence type="ECO:0000313" key="4">
    <source>
        <dbReference type="Proteomes" id="UP001515480"/>
    </source>
</evidence>
<dbReference type="InterPro" id="IPR019734">
    <property type="entry name" value="TPR_rpt"/>
</dbReference>
<evidence type="ECO:0000256" key="2">
    <source>
        <dbReference type="ARBA" id="ARBA00022803"/>
    </source>
</evidence>
<keyword evidence="4" id="KW-1185">Reference proteome</keyword>
<dbReference type="InterPro" id="IPR011990">
    <property type="entry name" value="TPR-like_helical_dom_sf"/>
</dbReference>
<evidence type="ECO:0000313" key="3">
    <source>
        <dbReference type="EMBL" id="KAL1523107.1"/>
    </source>
</evidence>
<dbReference type="PANTHER" id="PTHR22904:SF523">
    <property type="entry name" value="STRESS-INDUCED-PHOSPHOPROTEIN 1"/>
    <property type="match status" value="1"/>
</dbReference>
<evidence type="ECO:0000256" key="1">
    <source>
        <dbReference type="ARBA" id="ARBA00022737"/>
    </source>
</evidence>
<organism evidence="3 4">
    <name type="scientific">Prymnesium parvum</name>
    <name type="common">Toxic golden alga</name>
    <dbReference type="NCBI Taxonomy" id="97485"/>
    <lineage>
        <taxon>Eukaryota</taxon>
        <taxon>Haptista</taxon>
        <taxon>Haptophyta</taxon>
        <taxon>Prymnesiophyceae</taxon>
        <taxon>Prymnesiales</taxon>
        <taxon>Prymnesiaceae</taxon>
        <taxon>Prymnesium</taxon>
    </lineage>
</organism>
<reference evidence="3 4" key="1">
    <citation type="journal article" date="2024" name="Science">
        <title>Giant polyketide synthase enzymes in the biosynthesis of giant marine polyether toxins.</title>
        <authorList>
            <person name="Fallon T.R."/>
            <person name="Shende V.V."/>
            <person name="Wierzbicki I.H."/>
            <person name="Pendleton A.L."/>
            <person name="Watervoot N.F."/>
            <person name="Auber R.P."/>
            <person name="Gonzalez D.J."/>
            <person name="Wisecaver J.H."/>
            <person name="Moore B.S."/>
        </authorList>
    </citation>
    <scope>NUCLEOTIDE SEQUENCE [LARGE SCALE GENOMIC DNA]</scope>
    <source>
        <strain evidence="3 4">12B1</strain>
    </source>
</reference>
<proteinExistence type="predicted"/>